<dbReference type="GeneID" id="55584198"/>
<organism evidence="2 3">
    <name type="scientific">Conexivisphaera calida</name>
    <dbReference type="NCBI Taxonomy" id="1874277"/>
    <lineage>
        <taxon>Archaea</taxon>
        <taxon>Nitrososphaerota</taxon>
        <taxon>Conexivisphaeria</taxon>
        <taxon>Conexivisphaerales</taxon>
        <taxon>Conexivisphaeraceae</taxon>
        <taxon>Conexivisphaera</taxon>
    </lineage>
</organism>
<keyword evidence="1" id="KW-0812">Transmembrane</keyword>
<dbReference type="EMBL" id="AP018732">
    <property type="protein sequence ID" value="BBE41771.1"/>
    <property type="molecule type" value="Genomic_DNA"/>
</dbReference>
<name>A0A4P2VCE0_9ARCH</name>
<evidence type="ECO:0000256" key="1">
    <source>
        <dbReference type="SAM" id="Phobius"/>
    </source>
</evidence>
<evidence type="ECO:0000313" key="3">
    <source>
        <dbReference type="Proteomes" id="UP000509448"/>
    </source>
</evidence>
<protein>
    <submittedName>
        <fullName evidence="2">Uncharacterized protein</fullName>
    </submittedName>
</protein>
<reference evidence="2 3" key="1">
    <citation type="journal article" date="2019" name="ISME J.">
        <title>Isolation and characterization of a thermophilic sulfur- and iron-reducing thaumarchaeote from a terrestrial acidic hot spring.</title>
        <authorList>
            <person name="Kato S."/>
            <person name="Itoh T."/>
            <person name="Yuki M."/>
            <person name="Nagamori M."/>
            <person name="Ohnishi M."/>
            <person name="Uematsu K."/>
            <person name="Suzuki K."/>
            <person name="Takashina T."/>
            <person name="Ohkuma M."/>
        </authorList>
    </citation>
    <scope>NUCLEOTIDE SEQUENCE [LARGE SCALE GENOMIC DNA]</scope>
    <source>
        <strain evidence="2 3">NAS-02</strain>
    </source>
</reference>
<feature type="transmembrane region" description="Helical" evidence="1">
    <location>
        <begin position="35"/>
        <end position="51"/>
    </location>
</feature>
<keyword evidence="3" id="KW-1185">Reference proteome</keyword>
<feature type="transmembrane region" description="Helical" evidence="1">
    <location>
        <begin position="5"/>
        <end position="23"/>
    </location>
</feature>
<sequence length="208" mass="22191">MSPQIWVYAGEVLIAASYLAAAYQDLRSREVEDLTWIPAGAGLALMLILGPRSLLLPVLAKVGIMAALAAMWRRMGFMASGDFPALTFIGASGCYLSPVPELAASLIAVLAIWAAEARLRLRMVVDPEEAARSGKWIPRRILGEDGGELEDLSGRTPEEAFEALERWRGRGAEGVRAEVSYGVPMAAALGVGYVLARIALMLMGGACT</sequence>
<dbReference type="AlphaFoldDB" id="A0A4P2VCE0"/>
<keyword evidence="1" id="KW-0472">Membrane</keyword>
<proteinExistence type="predicted"/>
<evidence type="ECO:0000313" key="2">
    <source>
        <dbReference type="EMBL" id="BBE41771.1"/>
    </source>
</evidence>
<dbReference type="Proteomes" id="UP000509448">
    <property type="component" value="Chromosome"/>
</dbReference>
<keyword evidence="1" id="KW-1133">Transmembrane helix</keyword>
<dbReference type="RefSeq" id="WP_174448077.1">
    <property type="nucleotide sequence ID" value="NZ_AP018732.1"/>
</dbReference>
<gene>
    <name evidence="2" type="ORF">NAS2_0380</name>
</gene>
<dbReference type="Gene3D" id="1.20.120.1220">
    <property type="match status" value="1"/>
</dbReference>
<accession>A0A4P2VCE0</accession>
<dbReference type="KEGG" id="ccai:NAS2_0380"/>